<gene>
    <name evidence="2" type="ORF">HMPREF9488_01385</name>
</gene>
<feature type="domain" description="UDP-N-acetylglucosamine 2-epimerase" evidence="1">
    <location>
        <begin position="24"/>
        <end position="371"/>
    </location>
</feature>
<name>E7G9E7_9FIRM</name>
<reference evidence="2 3" key="1">
    <citation type="submission" date="2010-12" db="EMBL/GenBank/DDBJ databases">
        <title>The Genome Sequence of Coprobacillus sp. strain 29_1.</title>
        <authorList>
            <consortium name="The Broad Institute Genome Sequencing Platform"/>
            <person name="Earl A."/>
            <person name="Ward D."/>
            <person name="Feldgarden M."/>
            <person name="Gevers D."/>
            <person name="Daigneault M."/>
            <person name="Sibley C.D."/>
            <person name="White A."/>
            <person name="Strauss J."/>
            <person name="Allen-Vercoe E."/>
            <person name="Young S.K."/>
            <person name="Zeng Q."/>
            <person name="Gargeya S."/>
            <person name="Fitzgerald M."/>
            <person name="Haas B."/>
            <person name="Abouelleil A."/>
            <person name="Alvarado L."/>
            <person name="Arachchi H.M."/>
            <person name="Berlin A."/>
            <person name="Brown A."/>
            <person name="Chapman S.B."/>
            <person name="Chen Z."/>
            <person name="Dunbar C."/>
            <person name="Freedman E."/>
            <person name="Gearin G."/>
            <person name="Gellesch M."/>
            <person name="Goldberg J."/>
            <person name="Griggs A."/>
            <person name="Gujja S."/>
            <person name="Heilman E."/>
            <person name="Heiman D."/>
            <person name="Howarth C."/>
            <person name="Larson L."/>
            <person name="Lui A."/>
            <person name="MacDonald P.J.P."/>
            <person name="Mehta T."/>
            <person name="Montmayeur A."/>
            <person name="Murphy C."/>
            <person name="Neiman D."/>
            <person name="Pearson M."/>
            <person name="Priest M."/>
            <person name="Roberts A."/>
            <person name="Saif S."/>
            <person name="Shea T."/>
            <person name="Shenoy N."/>
            <person name="Sisk P."/>
            <person name="Stolte C."/>
            <person name="Sykes S."/>
            <person name="White J."/>
            <person name="Yandava C."/>
            <person name="Nusbaum C."/>
            <person name="Birren B."/>
        </authorList>
    </citation>
    <scope>NUCLEOTIDE SEQUENCE [LARGE SCALE GENOMIC DNA]</scope>
    <source>
        <strain evidence="2 3">29_1</strain>
    </source>
</reference>
<dbReference type="InterPro" id="IPR020004">
    <property type="entry name" value="UDP-GlcNAc_Epase"/>
</dbReference>
<comment type="caution">
    <text evidence="2">The sequence shown here is derived from an EMBL/GenBank/DDBJ whole genome shotgun (WGS) entry which is preliminary data.</text>
</comment>
<dbReference type="GO" id="GO:0006047">
    <property type="term" value="P:UDP-N-acetylglucosamine metabolic process"/>
    <property type="evidence" value="ECO:0007669"/>
    <property type="project" value="InterPro"/>
</dbReference>
<dbReference type="PANTHER" id="PTHR43174">
    <property type="entry name" value="UDP-N-ACETYLGLUCOSAMINE 2-EPIMERASE"/>
    <property type="match status" value="1"/>
</dbReference>
<keyword evidence="3" id="KW-1185">Reference proteome</keyword>
<dbReference type="HOGENOM" id="CLU_061127_0_0_9"/>
<dbReference type="AlphaFoldDB" id="E7G9E7"/>
<dbReference type="Proteomes" id="UP000003157">
    <property type="component" value="Unassembled WGS sequence"/>
</dbReference>
<dbReference type="STRING" id="100884.GCA_000269565_03234"/>
<dbReference type="EMBL" id="ADKX01000026">
    <property type="protein sequence ID" value="EFW05241.1"/>
    <property type="molecule type" value="Genomic_DNA"/>
</dbReference>
<dbReference type="InterPro" id="IPR003331">
    <property type="entry name" value="UDP_GlcNAc_Epimerase_2_dom"/>
</dbReference>
<protein>
    <submittedName>
        <fullName evidence="2">UDP-N-acetylglucosamine 2-epimerase</fullName>
    </submittedName>
</protein>
<dbReference type="PANTHER" id="PTHR43174:SF3">
    <property type="entry name" value="UDP-N-ACETYLGLUCOSAMINE 2-EPIMERASE"/>
    <property type="match status" value="1"/>
</dbReference>
<dbReference type="OrthoDB" id="9803238at2"/>
<accession>E7G9E7</accession>
<dbReference type="InterPro" id="IPR029767">
    <property type="entry name" value="WecB-like"/>
</dbReference>
<evidence type="ECO:0000259" key="1">
    <source>
        <dbReference type="Pfam" id="PF02350"/>
    </source>
</evidence>
<organism evidence="2 3">
    <name type="scientific">Coprobacillus cateniformis</name>
    <dbReference type="NCBI Taxonomy" id="100884"/>
    <lineage>
        <taxon>Bacteria</taxon>
        <taxon>Bacillati</taxon>
        <taxon>Bacillota</taxon>
        <taxon>Erysipelotrichia</taxon>
        <taxon>Erysipelotrichales</taxon>
        <taxon>Coprobacillaceae</taxon>
        <taxon>Coprobacillus</taxon>
    </lineage>
</organism>
<dbReference type="GeneID" id="78231019"/>
<dbReference type="Pfam" id="PF02350">
    <property type="entry name" value="Epimerase_2"/>
    <property type="match status" value="1"/>
</dbReference>
<sequence length="385" mass="42873">MKNVCVVITARPSYSRIRSALLYLKEDPNINLQIVAGASAVLDTYGKVVNQIMKDGFNITATVFNAVEGEKLVCSAKTTGLGIIELSTVFNNIKPDYVITIADRFETMATAIAASYMNIPLIHIQGGEVTGNIDEKVRHAITKLADVHLVSTSLAKERVIKMGEKPESIYITGCPSIDIAKNALINYNTLKFDPVKKYNGVGNLLADRNEYIVVMQHPVTTEIEDARKQTQCILEAVESIDKQIYWFWPNVDAGADEVSKEIRIHREKDLTNNIYFFKNMSPIDFLVLLMGSQCIIGNSSVAIRECSYLGVPAINIGNRQIGRERGQNVIDVSYTKNDILKAYNYIINHERCIGEELYGNGEAGKEIAKIISQLENISINKILNY</sequence>
<dbReference type="eggNOG" id="COG0381">
    <property type="taxonomic scope" value="Bacteria"/>
</dbReference>
<evidence type="ECO:0000313" key="3">
    <source>
        <dbReference type="Proteomes" id="UP000003157"/>
    </source>
</evidence>
<dbReference type="SUPFAM" id="SSF53756">
    <property type="entry name" value="UDP-Glycosyltransferase/glycogen phosphorylase"/>
    <property type="match status" value="1"/>
</dbReference>
<dbReference type="GO" id="GO:0004553">
    <property type="term" value="F:hydrolase activity, hydrolyzing O-glycosyl compounds"/>
    <property type="evidence" value="ECO:0007669"/>
    <property type="project" value="InterPro"/>
</dbReference>
<proteinExistence type="predicted"/>
<dbReference type="Gene3D" id="3.40.50.2000">
    <property type="entry name" value="Glycogen Phosphorylase B"/>
    <property type="match status" value="2"/>
</dbReference>
<evidence type="ECO:0000313" key="2">
    <source>
        <dbReference type="EMBL" id="EFW05241.1"/>
    </source>
</evidence>
<dbReference type="NCBIfam" id="TIGR03568">
    <property type="entry name" value="NeuC_NnaA"/>
    <property type="match status" value="1"/>
</dbReference>
<dbReference type="RefSeq" id="WP_008788501.1">
    <property type="nucleotide sequence ID" value="NZ_AKCB01000003.1"/>
</dbReference>